<dbReference type="EC" id="2.7.11.1" evidence="1"/>
<protein>
    <recommendedName>
        <fullName evidence="1">non-specific serine/threonine protein kinase</fullName>
        <ecNumber evidence="1">2.7.11.1</ecNumber>
    </recommendedName>
</protein>
<dbReference type="Pfam" id="PF00069">
    <property type="entry name" value="Pkinase"/>
    <property type="match status" value="2"/>
</dbReference>
<evidence type="ECO:0000256" key="10">
    <source>
        <dbReference type="RuleBase" id="RU000304"/>
    </source>
</evidence>
<dbReference type="InterPro" id="IPR011009">
    <property type="entry name" value="Kinase-like_dom_sf"/>
</dbReference>
<dbReference type="GO" id="GO:0030447">
    <property type="term" value="P:filamentous growth"/>
    <property type="evidence" value="ECO:0007669"/>
    <property type="project" value="UniProtKB-ARBA"/>
</dbReference>
<comment type="catalytic activity">
    <reaction evidence="8">
        <text>L-seryl-[protein] + ATP = O-phospho-L-seryl-[protein] + ADP + H(+)</text>
        <dbReference type="Rhea" id="RHEA:17989"/>
        <dbReference type="Rhea" id="RHEA-COMP:9863"/>
        <dbReference type="Rhea" id="RHEA-COMP:11604"/>
        <dbReference type="ChEBI" id="CHEBI:15378"/>
        <dbReference type="ChEBI" id="CHEBI:29999"/>
        <dbReference type="ChEBI" id="CHEBI:30616"/>
        <dbReference type="ChEBI" id="CHEBI:83421"/>
        <dbReference type="ChEBI" id="CHEBI:456216"/>
        <dbReference type="EC" id="2.7.11.1"/>
    </reaction>
</comment>
<evidence type="ECO:0000313" key="14">
    <source>
        <dbReference type="EMBL" id="GMG21294.1"/>
    </source>
</evidence>
<dbReference type="Gene3D" id="3.30.200.20">
    <property type="entry name" value="Phosphorylase Kinase, domain 1"/>
    <property type="match status" value="1"/>
</dbReference>
<comment type="catalytic activity">
    <reaction evidence="7">
        <text>L-threonyl-[protein] + ATP = O-phospho-L-threonyl-[protein] + ADP + H(+)</text>
        <dbReference type="Rhea" id="RHEA:46608"/>
        <dbReference type="Rhea" id="RHEA-COMP:11060"/>
        <dbReference type="Rhea" id="RHEA-COMP:11605"/>
        <dbReference type="ChEBI" id="CHEBI:15378"/>
        <dbReference type="ChEBI" id="CHEBI:30013"/>
        <dbReference type="ChEBI" id="CHEBI:30616"/>
        <dbReference type="ChEBI" id="CHEBI:61977"/>
        <dbReference type="ChEBI" id="CHEBI:456216"/>
        <dbReference type="EC" id="2.7.11.1"/>
    </reaction>
</comment>
<gene>
    <name evidence="14" type="ORF">Amon01_000188900</name>
</gene>
<proteinExistence type="inferred from homology"/>
<dbReference type="InterPro" id="IPR051131">
    <property type="entry name" value="NEK_Ser/Thr_kinase_NIMA"/>
</dbReference>
<feature type="domain" description="Protein kinase" evidence="13">
    <location>
        <begin position="7"/>
        <end position="294"/>
    </location>
</feature>
<accession>A0A9W6YSP7</accession>
<dbReference type="Proteomes" id="UP001165063">
    <property type="component" value="Unassembled WGS sequence"/>
</dbReference>
<keyword evidence="5" id="KW-0418">Kinase</keyword>
<sequence length="416" mass="48663">MPFSDQFQDLGLIGRGSFGCVRKVLRKSDQKVYVRKEISYLSMSMKEIRQLASEFKILRELQHPNIVEYLGHEDIEKDSMLHIYMEYCDGGDLSKLIKKFKEKDEFIPENLIWEIFTQVLLALYKCHNGVDIERVENLFNSTPDVQPSKVDNLYVVIHRDIKPDNIFLLSDGYSIKLGDFGLAKCLRHEDDFAKTCVGTPYYMPPEVIMDKPYDPVCDIWSLGCVMYELCSLRPPFMAKTHLTLQEKIKAGSFNDIPPHYSHRMRMCISACLIVDPSERASANQLLQDVSFKFFRKDWELKQNEAMLKRKELELINFEKRLSKYEKGLDESLKLMTSRNEETKLRYKREFNFLLEMQLNKILGDLPSNIKTQLIHKVNMKENQHPYISQLPEKSNKLKGPRELNGTRGIVRSPSRR</sequence>
<evidence type="ECO:0000256" key="2">
    <source>
        <dbReference type="ARBA" id="ARBA00022527"/>
    </source>
</evidence>
<dbReference type="PANTHER" id="PTHR44899:SF10">
    <property type="entry name" value="NIMA-RELATED KINASE 2"/>
    <property type="match status" value="1"/>
</dbReference>
<evidence type="ECO:0000256" key="12">
    <source>
        <dbReference type="SAM" id="MobiDB-lite"/>
    </source>
</evidence>
<dbReference type="InterPro" id="IPR017441">
    <property type="entry name" value="Protein_kinase_ATP_BS"/>
</dbReference>
<feature type="region of interest" description="Disordered" evidence="12">
    <location>
        <begin position="386"/>
        <end position="416"/>
    </location>
</feature>
<comment type="similarity">
    <text evidence="10">Belongs to the protein kinase superfamily.</text>
</comment>
<comment type="caution">
    <text evidence="14">The sequence shown here is derived from an EMBL/GenBank/DDBJ whole genome shotgun (WGS) entry which is preliminary data.</text>
</comment>
<keyword evidence="3" id="KW-0808">Transferase</keyword>
<feature type="binding site" evidence="9">
    <location>
        <position position="36"/>
    </location>
    <ligand>
        <name>ATP</name>
        <dbReference type="ChEBI" id="CHEBI:30616"/>
    </ligand>
</feature>
<dbReference type="AlphaFoldDB" id="A0A9W6YSP7"/>
<evidence type="ECO:0000259" key="13">
    <source>
        <dbReference type="PROSITE" id="PS50011"/>
    </source>
</evidence>
<evidence type="ECO:0000256" key="1">
    <source>
        <dbReference type="ARBA" id="ARBA00012513"/>
    </source>
</evidence>
<dbReference type="OrthoDB" id="10250725at2759"/>
<name>A0A9W6YSP7_AMBMO</name>
<evidence type="ECO:0000256" key="9">
    <source>
        <dbReference type="PROSITE-ProRule" id="PRU10141"/>
    </source>
</evidence>
<dbReference type="GO" id="GO:0005524">
    <property type="term" value="F:ATP binding"/>
    <property type="evidence" value="ECO:0007669"/>
    <property type="project" value="UniProtKB-UniRule"/>
</dbReference>
<evidence type="ECO:0000256" key="5">
    <source>
        <dbReference type="ARBA" id="ARBA00022777"/>
    </source>
</evidence>
<evidence type="ECO:0000256" key="11">
    <source>
        <dbReference type="SAM" id="Coils"/>
    </source>
</evidence>
<dbReference type="EMBL" id="BSXU01000619">
    <property type="protein sequence ID" value="GMG21294.1"/>
    <property type="molecule type" value="Genomic_DNA"/>
</dbReference>
<evidence type="ECO:0000256" key="3">
    <source>
        <dbReference type="ARBA" id="ARBA00022679"/>
    </source>
</evidence>
<keyword evidence="4 9" id="KW-0547">Nucleotide-binding</keyword>
<keyword evidence="15" id="KW-1185">Reference proteome</keyword>
<keyword evidence="2 10" id="KW-0723">Serine/threonine-protein kinase</keyword>
<dbReference type="SMART" id="SM00220">
    <property type="entry name" value="S_TKc"/>
    <property type="match status" value="1"/>
</dbReference>
<dbReference type="PROSITE" id="PS00108">
    <property type="entry name" value="PROTEIN_KINASE_ST"/>
    <property type="match status" value="1"/>
</dbReference>
<evidence type="ECO:0000256" key="6">
    <source>
        <dbReference type="ARBA" id="ARBA00022840"/>
    </source>
</evidence>
<organism evidence="14 15">
    <name type="scientific">Ambrosiozyma monospora</name>
    <name type="common">Yeast</name>
    <name type="synonym">Endomycopsis monosporus</name>
    <dbReference type="NCBI Taxonomy" id="43982"/>
    <lineage>
        <taxon>Eukaryota</taxon>
        <taxon>Fungi</taxon>
        <taxon>Dikarya</taxon>
        <taxon>Ascomycota</taxon>
        <taxon>Saccharomycotina</taxon>
        <taxon>Pichiomycetes</taxon>
        <taxon>Pichiales</taxon>
        <taxon>Pichiaceae</taxon>
        <taxon>Ambrosiozyma</taxon>
    </lineage>
</organism>
<dbReference type="InterPro" id="IPR008271">
    <property type="entry name" value="Ser/Thr_kinase_AS"/>
</dbReference>
<dbReference type="Gene3D" id="1.10.510.10">
    <property type="entry name" value="Transferase(Phosphotransferase) domain 1"/>
    <property type="match status" value="2"/>
</dbReference>
<feature type="coiled-coil region" evidence="11">
    <location>
        <begin position="300"/>
        <end position="327"/>
    </location>
</feature>
<dbReference type="GO" id="GO:0004674">
    <property type="term" value="F:protein serine/threonine kinase activity"/>
    <property type="evidence" value="ECO:0007669"/>
    <property type="project" value="UniProtKB-KW"/>
</dbReference>
<dbReference type="InterPro" id="IPR000719">
    <property type="entry name" value="Prot_kinase_dom"/>
</dbReference>
<reference evidence="14" key="1">
    <citation type="submission" date="2023-04" db="EMBL/GenBank/DDBJ databases">
        <title>Ambrosiozyma monospora NBRC 1965.</title>
        <authorList>
            <person name="Ichikawa N."/>
            <person name="Sato H."/>
            <person name="Tonouchi N."/>
        </authorList>
    </citation>
    <scope>NUCLEOTIDE SEQUENCE</scope>
    <source>
        <strain evidence="14">NBRC 1965</strain>
    </source>
</reference>
<keyword evidence="11" id="KW-0175">Coiled coil</keyword>
<dbReference type="PROSITE" id="PS00107">
    <property type="entry name" value="PROTEIN_KINASE_ATP"/>
    <property type="match status" value="1"/>
</dbReference>
<dbReference type="PROSITE" id="PS50011">
    <property type="entry name" value="PROTEIN_KINASE_DOM"/>
    <property type="match status" value="1"/>
</dbReference>
<keyword evidence="6 9" id="KW-0067">ATP-binding</keyword>
<evidence type="ECO:0000313" key="15">
    <source>
        <dbReference type="Proteomes" id="UP001165063"/>
    </source>
</evidence>
<evidence type="ECO:0000256" key="7">
    <source>
        <dbReference type="ARBA" id="ARBA00047899"/>
    </source>
</evidence>
<dbReference type="PANTHER" id="PTHR44899">
    <property type="entry name" value="CAMK FAMILY PROTEIN KINASE"/>
    <property type="match status" value="1"/>
</dbReference>
<evidence type="ECO:0000256" key="4">
    <source>
        <dbReference type="ARBA" id="ARBA00022741"/>
    </source>
</evidence>
<dbReference type="CDD" id="cd08217">
    <property type="entry name" value="STKc_Nek2"/>
    <property type="match status" value="1"/>
</dbReference>
<evidence type="ECO:0000256" key="8">
    <source>
        <dbReference type="ARBA" id="ARBA00048679"/>
    </source>
</evidence>
<dbReference type="SUPFAM" id="SSF56112">
    <property type="entry name" value="Protein kinase-like (PK-like)"/>
    <property type="match status" value="1"/>
</dbReference>